<dbReference type="EMBL" id="JXII01000006">
    <property type="protein sequence ID" value="KIH70696.1"/>
    <property type="molecule type" value="Genomic_DNA"/>
</dbReference>
<accession>A0A0C2HMA3</accession>
<organism evidence="8 10">
    <name type="scientific">Salinicoccus roseus</name>
    <dbReference type="NCBI Taxonomy" id="45670"/>
    <lineage>
        <taxon>Bacteria</taxon>
        <taxon>Bacillati</taxon>
        <taxon>Bacillota</taxon>
        <taxon>Bacilli</taxon>
        <taxon>Bacillales</taxon>
        <taxon>Staphylococcaceae</taxon>
        <taxon>Salinicoccus</taxon>
    </lineage>
</organism>
<feature type="active site" evidence="6">
    <location>
        <position position="320"/>
    </location>
</feature>
<reference evidence="8 10" key="1">
    <citation type="submission" date="2015-01" db="EMBL/GenBank/DDBJ databases">
        <title>Genome sequences of high lactate-tolerant strain Salinicoccus roseus W12 with industrial interest.</title>
        <authorList>
            <person name="Wang H."/>
            <person name="Yu B."/>
        </authorList>
    </citation>
    <scope>NUCLEOTIDE SEQUENCE [LARGE SCALE GENOMIC DNA]</scope>
    <source>
        <strain evidence="8 10">W12</strain>
    </source>
</reference>
<gene>
    <name evidence="6" type="primary">rocA</name>
    <name evidence="9" type="synonym">pruA</name>
    <name evidence="9" type="ORF">F7P68_0009705</name>
    <name evidence="8" type="ORF">SN16_08330</name>
</gene>
<comment type="catalytic activity">
    <reaction evidence="4 6">
        <text>L-glutamate 5-semialdehyde + NAD(+) + H2O = L-glutamate + NADH + 2 H(+)</text>
        <dbReference type="Rhea" id="RHEA:30235"/>
        <dbReference type="ChEBI" id="CHEBI:15377"/>
        <dbReference type="ChEBI" id="CHEBI:15378"/>
        <dbReference type="ChEBI" id="CHEBI:29985"/>
        <dbReference type="ChEBI" id="CHEBI:57540"/>
        <dbReference type="ChEBI" id="CHEBI:57945"/>
        <dbReference type="ChEBI" id="CHEBI:58066"/>
        <dbReference type="EC" id="1.2.1.88"/>
    </reaction>
</comment>
<dbReference type="GO" id="GO:0003842">
    <property type="term" value="F:L-glutamate gamma-semialdehyde dehydrogenase activity"/>
    <property type="evidence" value="ECO:0007669"/>
    <property type="project" value="UniProtKB-UniRule"/>
</dbReference>
<evidence type="ECO:0000313" key="9">
    <source>
        <dbReference type="EMBL" id="MDB0580807.1"/>
    </source>
</evidence>
<reference evidence="9" key="2">
    <citation type="submission" date="2020-04" db="EMBL/GenBank/DDBJ databases">
        <authorList>
            <person name="Tanveer F."/>
            <person name="Xie Y."/>
            <person name="Shinwari Z.K."/>
        </authorList>
    </citation>
    <scope>NUCLEOTIDE SEQUENCE</scope>
    <source>
        <strain evidence="9">MOSEL-ME25</strain>
    </source>
</reference>
<dbReference type="FunFam" id="3.40.309.10:FF:000005">
    <property type="entry name" value="1-pyrroline-5-carboxylate dehydrogenase 1"/>
    <property type="match status" value="1"/>
</dbReference>
<evidence type="ECO:0000313" key="8">
    <source>
        <dbReference type="EMBL" id="KIH70696.1"/>
    </source>
</evidence>
<keyword evidence="2 6" id="KW-0560">Oxidoreductase</keyword>
<dbReference type="HAMAP" id="MF_00733">
    <property type="entry name" value="RocA"/>
    <property type="match status" value="1"/>
</dbReference>
<dbReference type="GeneID" id="77845560"/>
<evidence type="ECO:0000256" key="1">
    <source>
        <dbReference type="ARBA" id="ARBA00004786"/>
    </source>
</evidence>
<dbReference type="InterPro" id="IPR015590">
    <property type="entry name" value="Aldehyde_DH_dom"/>
</dbReference>
<dbReference type="Gene3D" id="3.40.309.10">
    <property type="entry name" value="Aldehyde Dehydrogenase, Chain A, domain 2"/>
    <property type="match status" value="1"/>
</dbReference>
<dbReference type="EMBL" id="JABEVU030000001">
    <property type="protein sequence ID" value="MDB0580807.1"/>
    <property type="molecule type" value="Genomic_DNA"/>
</dbReference>
<reference evidence="9" key="3">
    <citation type="submission" date="2022-12" db="EMBL/GenBank/DDBJ databases">
        <title>Genome analysis and biological profiling of marine Salinicoccus roseus MOSEL-ME25.</title>
        <authorList>
            <person name="Mirza F.T."/>
            <person name="Xie Y."/>
            <person name="Shinwari Z.K."/>
        </authorList>
    </citation>
    <scope>NUCLEOTIDE SEQUENCE</scope>
    <source>
        <strain evidence="9">MOSEL-ME25</strain>
    </source>
</reference>
<dbReference type="PANTHER" id="PTHR42862">
    <property type="entry name" value="DELTA-1-PYRROLINE-5-CARBOXYLATE DEHYDROGENASE 1, ISOFORM A-RELATED"/>
    <property type="match status" value="1"/>
</dbReference>
<evidence type="ECO:0000256" key="3">
    <source>
        <dbReference type="ARBA" id="ARBA00023027"/>
    </source>
</evidence>
<keyword evidence="3 6" id="KW-0520">NAD</keyword>
<dbReference type="InterPro" id="IPR005932">
    <property type="entry name" value="RocA"/>
</dbReference>
<feature type="active site" evidence="6">
    <location>
        <position position="286"/>
    </location>
</feature>
<dbReference type="FunFam" id="3.40.605.10:FF:000045">
    <property type="entry name" value="1-pyrroline-5-carboxylate dehydrogenase 1"/>
    <property type="match status" value="1"/>
</dbReference>
<comment type="caution">
    <text evidence="8">The sequence shown here is derived from an EMBL/GenBank/DDBJ whole genome shotgun (WGS) entry which is preliminary data.</text>
</comment>
<evidence type="ECO:0000256" key="4">
    <source>
        <dbReference type="ARBA" id="ARBA00048142"/>
    </source>
</evidence>
<proteinExistence type="inferred from homology"/>
<keyword evidence="11" id="KW-1185">Reference proteome</keyword>
<dbReference type="RefSeq" id="WP_040106154.1">
    <property type="nucleotide sequence ID" value="NZ_JABEVU030000001.1"/>
</dbReference>
<comment type="pathway">
    <text evidence="1 6">Amino-acid degradation; L-proline degradation into L-glutamate; L-glutamate from L-proline: step 2/2.</text>
</comment>
<dbReference type="Gene3D" id="3.40.605.10">
    <property type="entry name" value="Aldehyde Dehydrogenase, Chain A, domain 1"/>
    <property type="match status" value="1"/>
</dbReference>
<dbReference type="PANTHER" id="PTHR42862:SF1">
    <property type="entry name" value="DELTA-1-PYRROLINE-5-CARBOXYLATE DEHYDROGENASE 2, ISOFORM A-RELATED"/>
    <property type="match status" value="1"/>
</dbReference>
<dbReference type="InterPro" id="IPR050485">
    <property type="entry name" value="Proline_metab_enzyme"/>
</dbReference>
<dbReference type="AlphaFoldDB" id="A0A0C2HMA3"/>
<dbReference type="GO" id="GO:0010133">
    <property type="term" value="P:L-proline catabolic process to L-glutamate"/>
    <property type="evidence" value="ECO:0007669"/>
    <property type="project" value="UniProtKB-UniPathway"/>
</dbReference>
<dbReference type="CDD" id="cd07124">
    <property type="entry name" value="ALDH_PutA-P5CDH-RocA"/>
    <property type="match status" value="1"/>
</dbReference>
<name>A0A0C2HMA3_9STAP</name>
<evidence type="ECO:0000256" key="2">
    <source>
        <dbReference type="ARBA" id="ARBA00023002"/>
    </source>
</evidence>
<dbReference type="PROSITE" id="PS00070">
    <property type="entry name" value="ALDEHYDE_DEHYDR_CYS"/>
    <property type="match status" value="1"/>
</dbReference>
<dbReference type="InterPro" id="IPR016163">
    <property type="entry name" value="Ald_DH_C"/>
</dbReference>
<dbReference type="GO" id="GO:0009898">
    <property type="term" value="C:cytoplasmic side of plasma membrane"/>
    <property type="evidence" value="ECO:0007669"/>
    <property type="project" value="TreeGrafter"/>
</dbReference>
<comment type="similarity">
    <text evidence="5 6">Belongs to the aldehyde dehydrogenase family. RocA subfamily.</text>
</comment>
<dbReference type="InterPro" id="IPR016160">
    <property type="entry name" value="Ald_DH_CS_CYS"/>
</dbReference>
<sequence length="514" mass="57131">MVLPYHAEPATDFTKEENKKAFREALEQAKNDFGVERPIIVGGEHIETEDKITSYNPSDKEQVIGHVSKATAEHIDQAMEAAEDAFESWSEWDPKERAELFIRVAAIIRRRKHEFSALMVHEAGKPWNEADGDTNEGIDFIEYYARSMMELADGKPTLDREGEHNRYFYQPMGPGVTITPWNFPFAIMTGTTVAPVIAGNTVLLKPARDTPLIAYKLMEVLEEAGLPKGVVNFVPGDASVIGDYMVDHHKTHFITFTGSKATGLRINERAAVVQEGQDFLKRVITEMGGKDTIIVDKDADLDLAADAIVNSAFGFSGQKCSAGSRAVIHKDVYDEVLKKSIELTEELTVGNPVDETYMGPVISKKQFDTISEYIEIGKEEGVLKIGGEVDDSKGYFIQPTIFADLDPKARIMQEEIFGPVVAFAKAEDFDEMLKIANNTEYGLTGAVITNTREHWHIACRKFNVGNLYLNRGCTAAVVGYHPFGGFKMSGTDQKTGSPDYLLNFLEQKVVSEMF</sequence>
<evidence type="ECO:0000256" key="5">
    <source>
        <dbReference type="ARBA" id="ARBA00061617"/>
    </source>
</evidence>
<dbReference type="Pfam" id="PF00171">
    <property type="entry name" value="Aldedh"/>
    <property type="match status" value="1"/>
</dbReference>
<evidence type="ECO:0000313" key="11">
    <source>
        <dbReference type="Proteomes" id="UP000527860"/>
    </source>
</evidence>
<dbReference type="InterPro" id="IPR016162">
    <property type="entry name" value="Ald_DH_N"/>
</dbReference>
<dbReference type="InterPro" id="IPR016161">
    <property type="entry name" value="Ald_DH/histidinol_DH"/>
</dbReference>
<protein>
    <recommendedName>
        <fullName evidence="6">1-pyrroline-5-carboxylate dehydrogenase</fullName>
        <shortName evidence="6">P5C dehydrogenase</shortName>
        <ecNumber evidence="6">1.2.1.88</ecNumber>
    </recommendedName>
    <alternativeName>
        <fullName evidence="6">L-glutamate gamma-semialdehyde dehydrogenase</fullName>
    </alternativeName>
</protein>
<dbReference type="Proteomes" id="UP000527860">
    <property type="component" value="Unassembled WGS sequence"/>
</dbReference>
<evidence type="ECO:0000256" key="6">
    <source>
        <dbReference type="HAMAP-Rule" id="MF_00733"/>
    </source>
</evidence>
<dbReference type="SUPFAM" id="SSF53720">
    <property type="entry name" value="ALDH-like"/>
    <property type="match status" value="1"/>
</dbReference>
<dbReference type="GO" id="GO:0006537">
    <property type="term" value="P:glutamate biosynthetic process"/>
    <property type="evidence" value="ECO:0007669"/>
    <property type="project" value="UniProtKB-UniRule"/>
</dbReference>
<evidence type="ECO:0000313" key="10">
    <source>
        <dbReference type="Proteomes" id="UP000031546"/>
    </source>
</evidence>
<dbReference type="EC" id="1.2.1.88" evidence="6"/>
<dbReference type="NCBIfam" id="NF002852">
    <property type="entry name" value="PRK03137.1"/>
    <property type="match status" value="1"/>
</dbReference>
<feature type="domain" description="Aldehyde dehydrogenase" evidence="7">
    <location>
        <begin position="49"/>
        <end position="510"/>
    </location>
</feature>
<dbReference type="STRING" id="45670.SN16_08330"/>
<evidence type="ECO:0000259" key="7">
    <source>
        <dbReference type="Pfam" id="PF00171"/>
    </source>
</evidence>
<dbReference type="UniPathway" id="UPA00261">
    <property type="reaction ID" value="UER00374"/>
</dbReference>
<dbReference type="GO" id="GO:0004657">
    <property type="term" value="F:proline dehydrogenase activity"/>
    <property type="evidence" value="ECO:0007669"/>
    <property type="project" value="UniProtKB-ARBA"/>
</dbReference>
<dbReference type="OrthoDB" id="9762913at2"/>
<dbReference type="Proteomes" id="UP000031546">
    <property type="component" value="Unassembled WGS sequence"/>
</dbReference>
<dbReference type="InterPro" id="IPR047597">
    <property type="entry name" value="RocA_bacillales"/>
</dbReference>
<dbReference type="NCBIfam" id="TIGR01237">
    <property type="entry name" value="D1pyr5carbox2"/>
    <property type="match status" value="1"/>
</dbReference>